<comment type="subcellular location">
    <subcellularLocation>
        <location evidence="9">Cell membrane</location>
        <topology evidence="9">Single-pass membrane protein</topology>
    </subcellularLocation>
    <subcellularLocation>
        <location evidence="1">Membrane</location>
    </subcellularLocation>
</comment>
<comment type="subunit">
    <text evidence="9">Component of the Sec protein translocase complex. Heterotrimer consisting of SecY, SecE and SecG subunits. The heterotrimers can form oligomers, although 1 heterotrimer is thought to be able to translocate proteins. Interacts with the ribosome. Interacts with SecDF, and other proteins may be involved. Interacts with SecA.</text>
</comment>
<keyword evidence="5 9" id="KW-0653">Protein transport</keyword>
<organism evidence="10 11">
    <name type="scientific">Candidatus Doudnabacteria bacterium RIFCSPHIGHO2_02_FULL_46_11</name>
    <dbReference type="NCBI Taxonomy" id="1817832"/>
    <lineage>
        <taxon>Bacteria</taxon>
        <taxon>Candidatus Doudnaibacteriota</taxon>
    </lineage>
</organism>
<protein>
    <recommendedName>
        <fullName evidence="9">Protein translocase subunit SecE</fullName>
    </recommendedName>
</protein>
<dbReference type="GO" id="GO:0008320">
    <property type="term" value="F:protein transmembrane transporter activity"/>
    <property type="evidence" value="ECO:0007669"/>
    <property type="project" value="UniProtKB-UniRule"/>
</dbReference>
<dbReference type="HAMAP" id="MF_00422">
    <property type="entry name" value="SecE"/>
    <property type="match status" value="1"/>
</dbReference>
<evidence type="ECO:0000256" key="3">
    <source>
        <dbReference type="ARBA" id="ARBA00022475"/>
    </source>
</evidence>
<keyword evidence="6 9" id="KW-1133">Transmembrane helix</keyword>
<dbReference type="GO" id="GO:0043952">
    <property type="term" value="P:protein transport by the Sec complex"/>
    <property type="evidence" value="ECO:0007669"/>
    <property type="project" value="UniProtKB-UniRule"/>
</dbReference>
<dbReference type="STRING" id="1817832.A3J48_01755"/>
<evidence type="ECO:0000256" key="7">
    <source>
        <dbReference type="ARBA" id="ARBA00023010"/>
    </source>
</evidence>
<keyword evidence="8 9" id="KW-0472">Membrane</keyword>
<dbReference type="GO" id="GO:0006605">
    <property type="term" value="P:protein targeting"/>
    <property type="evidence" value="ECO:0007669"/>
    <property type="project" value="UniProtKB-UniRule"/>
</dbReference>
<keyword evidence="4 9" id="KW-0812">Transmembrane</keyword>
<comment type="caution">
    <text evidence="10">The sequence shown here is derived from an EMBL/GenBank/DDBJ whole genome shotgun (WGS) entry which is preliminary data.</text>
</comment>
<keyword evidence="3 9" id="KW-1003">Cell membrane</keyword>
<evidence type="ECO:0000313" key="10">
    <source>
        <dbReference type="EMBL" id="OGE86646.1"/>
    </source>
</evidence>
<dbReference type="Proteomes" id="UP000176786">
    <property type="component" value="Unassembled WGS sequence"/>
</dbReference>
<dbReference type="GO" id="GO:0065002">
    <property type="term" value="P:intracellular protein transmembrane transport"/>
    <property type="evidence" value="ECO:0007669"/>
    <property type="project" value="UniProtKB-UniRule"/>
</dbReference>
<evidence type="ECO:0000256" key="5">
    <source>
        <dbReference type="ARBA" id="ARBA00022927"/>
    </source>
</evidence>
<dbReference type="GO" id="GO:0005886">
    <property type="term" value="C:plasma membrane"/>
    <property type="evidence" value="ECO:0007669"/>
    <property type="project" value="UniProtKB-SubCell"/>
</dbReference>
<dbReference type="AlphaFoldDB" id="A0A1F5P9N1"/>
<dbReference type="InterPro" id="IPR038379">
    <property type="entry name" value="SecE_sf"/>
</dbReference>
<dbReference type="PANTHER" id="PTHR33910:SF1">
    <property type="entry name" value="PROTEIN TRANSLOCASE SUBUNIT SECE"/>
    <property type="match status" value="1"/>
</dbReference>
<keyword evidence="2 9" id="KW-0813">Transport</keyword>
<dbReference type="Pfam" id="PF00584">
    <property type="entry name" value="SecE"/>
    <property type="match status" value="1"/>
</dbReference>
<dbReference type="PANTHER" id="PTHR33910">
    <property type="entry name" value="PROTEIN TRANSLOCASE SUBUNIT SECE"/>
    <property type="match status" value="1"/>
</dbReference>
<feature type="transmembrane region" description="Helical" evidence="9">
    <location>
        <begin position="31"/>
        <end position="51"/>
    </location>
</feature>
<evidence type="ECO:0000256" key="1">
    <source>
        <dbReference type="ARBA" id="ARBA00004370"/>
    </source>
</evidence>
<reference evidence="10 11" key="1">
    <citation type="journal article" date="2016" name="Nat. Commun.">
        <title>Thousands of microbial genomes shed light on interconnected biogeochemical processes in an aquifer system.</title>
        <authorList>
            <person name="Anantharaman K."/>
            <person name="Brown C.T."/>
            <person name="Hug L.A."/>
            <person name="Sharon I."/>
            <person name="Castelle C.J."/>
            <person name="Probst A.J."/>
            <person name="Thomas B.C."/>
            <person name="Singh A."/>
            <person name="Wilkins M.J."/>
            <person name="Karaoz U."/>
            <person name="Brodie E.L."/>
            <person name="Williams K.H."/>
            <person name="Hubbard S.S."/>
            <person name="Banfield J.F."/>
        </authorList>
    </citation>
    <scope>NUCLEOTIDE SEQUENCE [LARGE SCALE GENOMIC DNA]</scope>
</reference>
<evidence type="ECO:0000256" key="4">
    <source>
        <dbReference type="ARBA" id="ARBA00022692"/>
    </source>
</evidence>
<dbReference type="InterPro" id="IPR001901">
    <property type="entry name" value="Translocase_SecE/Sec61-g"/>
</dbReference>
<dbReference type="NCBIfam" id="TIGR00964">
    <property type="entry name" value="secE_bact"/>
    <property type="match status" value="1"/>
</dbReference>
<evidence type="ECO:0000256" key="9">
    <source>
        <dbReference type="HAMAP-Rule" id="MF_00422"/>
    </source>
</evidence>
<comment type="similarity">
    <text evidence="9">Belongs to the SecE/SEC61-gamma family.</text>
</comment>
<sequence>MANPIHFIKDVKNELTKVIWPSRQQTIKMTLYVIAISLFVAVILGAIDYGLSEVLERFVL</sequence>
<dbReference type="Gene3D" id="1.20.5.1030">
    <property type="entry name" value="Preprotein translocase secy subunit"/>
    <property type="match status" value="1"/>
</dbReference>
<dbReference type="InterPro" id="IPR005807">
    <property type="entry name" value="SecE_bac"/>
</dbReference>
<accession>A0A1F5P9N1</accession>
<evidence type="ECO:0000256" key="6">
    <source>
        <dbReference type="ARBA" id="ARBA00022989"/>
    </source>
</evidence>
<evidence type="ECO:0000313" key="11">
    <source>
        <dbReference type="Proteomes" id="UP000176786"/>
    </source>
</evidence>
<gene>
    <name evidence="9" type="primary">secE</name>
    <name evidence="10" type="ORF">A3J48_01755</name>
</gene>
<evidence type="ECO:0000256" key="2">
    <source>
        <dbReference type="ARBA" id="ARBA00022448"/>
    </source>
</evidence>
<evidence type="ECO:0000256" key="8">
    <source>
        <dbReference type="ARBA" id="ARBA00023136"/>
    </source>
</evidence>
<comment type="function">
    <text evidence="9">Essential subunit of the Sec protein translocation channel SecYEG. Clamps together the 2 halves of SecY. May contact the channel plug during translocation.</text>
</comment>
<dbReference type="GO" id="GO:0009306">
    <property type="term" value="P:protein secretion"/>
    <property type="evidence" value="ECO:0007669"/>
    <property type="project" value="UniProtKB-UniRule"/>
</dbReference>
<proteinExistence type="inferred from homology"/>
<dbReference type="PROSITE" id="PS01067">
    <property type="entry name" value="SECE_SEC61G"/>
    <property type="match status" value="1"/>
</dbReference>
<keyword evidence="7 9" id="KW-0811">Translocation</keyword>
<dbReference type="EMBL" id="MFES01000001">
    <property type="protein sequence ID" value="OGE86646.1"/>
    <property type="molecule type" value="Genomic_DNA"/>
</dbReference>
<name>A0A1F5P9N1_9BACT</name>